<feature type="non-terminal residue" evidence="6">
    <location>
        <position position="1"/>
    </location>
</feature>
<evidence type="ECO:0000256" key="2">
    <source>
        <dbReference type="ARBA" id="ARBA00022692"/>
    </source>
</evidence>
<dbReference type="EMBL" id="ML977559">
    <property type="protein sequence ID" value="KAF2006530.1"/>
    <property type="molecule type" value="Genomic_DNA"/>
</dbReference>
<feature type="transmembrane region" description="Helical" evidence="5">
    <location>
        <begin position="83"/>
        <end position="103"/>
    </location>
</feature>
<evidence type="ECO:0000256" key="3">
    <source>
        <dbReference type="ARBA" id="ARBA00022989"/>
    </source>
</evidence>
<dbReference type="PANTHER" id="PTHR23501:SF198">
    <property type="entry name" value="AZOLE RESISTANCE PROTEIN 1-RELATED"/>
    <property type="match status" value="1"/>
</dbReference>
<sequence>GLKLALITFGLYFSDILAGLDFILITIAIPVITSDFDSPKDVGWYGRAYFGTSLNLPAGPVNNIMCVTLPLAGKIYTFFPKKLVYLACIGVFEPGSFVCALASNSSALIIGRAISGLDASGIFAGRLSTTFARIARRTVQVSVLIATFCLRCLGSWSRGWIRRTLGRHLLSCSSLRSTDLSMTSGICQHSIHECRSARSLC</sequence>
<gene>
    <name evidence="6" type="ORF">P154DRAFT_422079</name>
</gene>
<organism evidence="6 7">
    <name type="scientific">Amniculicola lignicola CBS 123094</name>
    <dbReference type="NCBI Taxonomy" id="1392246"/>
    <lineage>
        <taxon>Eukaryota</taxon>
        <taxon>Fungi</taxon>
        <taxon>Dikarya</taxon>
        <taxon>Ascomycota</taxon>
        <taxon>Pezizomycotina</taxon>
        <taxon>Dothideomycetes</taxon>
        <taxon>Pleosporomycetidae</taxon>
        <taxon>Pleosporales</taxon>
        <taxon>Amniculicolaceae</taxon>
        <taxon>Amniculicola</taxon>
    </lineage>
</organism>
<evidence type="ECO:0000256" key="4">
    <source>
        <dbReference type="ARBA" id="ARBA00023136"/>
    </source>
</evidence>
<keyword evidence="2 5" id="KW-0812">Transmembrane</keyword>
<comment type="subcellular location">
    <subcellularLocation>
        <location evidence="1">Membrane</location>
        <topology evidence="1">Multi-pass membrane protein</topology>
    </subcellularLocation>
</comment>
<dbReference type="AlphaFoldDB" id="A0A6A5WXR7"/>
<keyword evidence="4 5" id="KW-0472">Membrane</keyword>
<dbReference type="InterPro" id="IPR036259">
    <property type="entry name" value="MFS_trans_sf"/>
</dbReference>
<protein>
    <recommendedName>
        <fullName evidence="8">MFS general substrate transporter</fullName>
    </recommendedName>
</protein>
<accession>A0A6A5WXR7</accession>
<dbReference type="PANTHER" id="PTHR23501">
    <property type="entry name" value="MAJOR FACILITATOR SUPERFAMILY"/>
    <property type="match status" value="1"/>
</dbReference>
<dbReference type="GO" id="GO:0022857">
    <property type="term" value="F:transmembrane transporter activity"/>
    <property type="evidence" value="ECO:0007669"/>
    <property type="project" value="TreeGrafter"/>
</dbReference>
<dbReference type="OrthoDB" id="10021397at2759"/>
<evidence type="ECO:0000313" key="7">
    <source>
        <dbReference type="Proteomes" id="UP000799779"/>
    </source>
</evidence>
<keyword evidence="7" id="KW-1185">Reference proteome</keyword>
<keyword evidence="3 5" id="KW-1133">Transmembrane helix</keyword>
<dbReference type="Gene3D" id="1.20.1250.20">
    <property type="entry name" value="MFS general substrate transporter like domains"/>
    <property type="match status" value="1"/>
</dbReference>
<feature type="transmembrane region" description="Helical" evidence="5">
    <location>
        <begin position="52"/>
        <end position="71"/>
    </location>
</feature>
<evidence type="ECO:0000256" key="5">
    <source>
        <dbReference type="SAM" id="Phobius"/>
    </source>
</evidence>
<proteinExistence type="predicted"/>
<evidence type="ECO:0000313" key="6">
    <source>
        <dbReference type="EMBL" id="KAF2006530.1"/>
    </source>
</evidence>
<name>A0A6A5WXR7_9PLEO</name>
<evidence type="ECO:0008006" key="8">
    <source>
        <dbReference type="Google" id="ProtNLM"/>
    </source>
</evidence>
<reference evidence="6" key="1">
    <citation type="journal article" date="2020" name="Stud. Mycol.">
        <title>101 Dothideomycetes genomes: a test case for predicting lifestyles and emergence of pathogens.</title>
        <authorList>
            <person name="Haridas S."/>
            <person name="Albert R."/>
            <person name="Binder M."/>
            <person name="Bloem J."/>
            <person name="Labutti K."/>
            <person name="Salamov A."/>
            <person name="Andreopoulos B."/>
            <person name="Baker S."/>
            <person name="Barry K."/>
            <person name="Bills G."/>
            <person name="Bluhm B."/>
            <person name="Cannon C."/>
            <person name="Castanera R."/>
            <person name="Culley D."/>
            <person name="Daum C."/>
            <person name="Ezra D."/>
            <person name="Gonzalez J."/>
            <person name="Henrissat B."/>
            <person name="Kuo A."/>
            <person name="Liang C."/>
            <person name="Lipzen A."/>
            <person name="Lutzoni F."/>
            <person name="Magnuson J."/>
            <person name="Mondo S."/>
            <person name="Nolan M."/>
            <person name="Ohm R."/>
            <person name="Pangilinan J."/>
            <person name="Park H.-J."/>
            <person name="Ramirez L."/>
            <person name="Alfaro M."/>
            <person name="Sun H."/>
            <person name="Tritt A."/>
            <person name="Yoshinaga Y."/>
            <person name="Zwiers L.-H."/>
            <person name="Turgeon B."/>
            <person name="Goodwin S."/>
            <person name="Spatafora J."/>
            <person name="Crous P."/>
            <person name="Grigoriev I."/>
        </authorList>
    </citation>
    <scope>NUCLEOTIDE SEQUENCE</scope>
    <source>
        <strain evidence="6">CBS 123094</strain>
    </source>
</reference>
<feature type="transmembrane region" description="Helical" evidence="5">
    <location>
        <begin position="12"/>
        <end position="32"/>
    </location>
</feature>
<evidence type="ECO:0000256" key="1">
    <source>
        <dbReference type="ARBA" id="ARBA00004141"/>
    </source>
</evidence>
<dbReference type="GO" id="GO:0005886">
    <property type="term" value="C:plasma membrane"/>
    <property type="evidence" value="ECO:0007669"/>
    <property type="project" value="TreeGrafter"/>
</dbReference>
<dbReference type="SUPFAM" id="SSF103473">
    <property type="entry name" value="MFS general substrate transporter"/>
    <property type="match status" value="1"/>
</dbReference>
<dbReference type="Proteomes" id="UP000799779">
    <property type="component" value="Unassembled WGS sequence"/>
</dbReference>